<feature type="domain" description="ACT" evidence="1">
    <location>
        <begin position="102"/>
        <end position="181"/>
    </location>
</feature>
<evidence type="ECO:0000313" key="2">
    <source>
        <dbReference type="EMBL" id="VAX38488.1"/>
    </source>
</evidence>
<gene>
    <name evidence="2" type="ORF">MNBD_PLANCTO02-2378</name>
</gene>
<dbReference type="AlphaFoldDB" id="A0A3B1DQW3"/>
<dbReference type="SUPFAM" id="SSF55021">
    <property type="entry name" value="ACT-like"/>
    <property type="match status" value="2"/>
</dbReference>
<dbReference type="EMBL" id="UOGL01000211">
    <property type="protein sequence ID" value="VAX38488.1"/>
    <property type="molecule type" value="Genomic_DNA"/>
</dbReference>
<dbReference type="PANTHER" id="PTHR34875:SF6">
    <property type="entry name" value="UPF0237 PROTEIN MJ1558"/>
    <property type="match status" value="1"/>
</dbReference>
<organism evidence="2">
    <name type="scientific">hydrothermal vent metagenome</name>
    <dbReference type="NCBI Taxonomy" id="652676"/>
    <lineage>
        <taxon>unclassified sequences</taxon>
        <taxon>metagenomes</taxon>
        <taxon>ecological metagenomes</taxon>
    </lineage>
</organism>
<dbReference type="PROSITE" id="PS51671">
    <property type="entry name" value="ACT"/>
    <property type="match status" value="2"/>
</dbReference>
<dbReference type="PANTHER" id="PTHR34875">
    <property type="entry name" value="UPF0237 PROTEIN MJ1558"/>
    <property type="match status" value="1"/>
</dbReference>
<dbReference type="InterPro" id="IPR045865">
    <property type="entry name" value="ACT-like_dom_sf"/>
</dbReference>
<proteinExistence type="predicted"/>
<dbReference type="Gene3D" id="3.30.70.260">
    <property type="match status" value="2"/>
</dbReference>
<dbReference type="InterPro" id="IPR050990">
    <property type="entry name" value="UPF0237/GcvR_regulator"/>
</dbReference>
<dbReference type="Pfam" id="PF01842">
    <property type="entry name" value="ACT"/>
    <property type="match status" value="1"/>
</dbReference>
<name>A0A3B1DQW3_9ZZZZ</name>
<accession>A0A3B1DQW3</accession>
<feature type="domain" description="ACT" evidence="1">
    <location>
        <begin position="6"/>
        <end position="79"/>
    </location>
</feature>
<reference evidence="2" key="1">
    <citation type="submission" date="2018-06" db="EMBL/GenBank/DDBJ databases">
        <authorList>
            <person name="Zhirakovskaya E."/>
        </authorList>
    </citation>
    <scope>NUCLEOTIDE SEQUENCE</scope>
</reference>
<sequence length="193" mass="21384">MFKQYMISLVGTNRVGVLAAVTTALDELGGNLREMSTTVVKTAFSMIAFVEFPEHRKPDVVVDHIRGVCRPYQIEVSLQELAPLTLEPTEAATLEEKPTHYTLFASGDDEAGILRTVAVRLSQENVDVRNVYSRSNDKGQSFVMELQVAVPSSVDFPLLCKGIEELCEFGNLSIELELSRDRESDLSIDTESV</sequence>
<evidence type="ECO:0000259" key="1">
    <source>
        <dbReference type="PROSITE" id="PS51671"/>
    </source>
</evidence>
<protein>
    <recommendedName>
        <fullName evidence="1">ACT domain-containing protein</fullName>
    </recommendedName>
</protein>
<dbReference type="InterPro" id="IPR002912">
    <property type="entry name" value="ACT_dom"/>
</dbReference>